<reference evidence="1 2" key="1">
    <citation type="submission" date="2016-03" db="EMBL/GenBank/DDBJ databases">
        <authorList>
            <person name="Ploux O."/>
        </authorList>
    </citation>
    <scope>NUCLEOTIDE SEQUENCE [LARGE SCALE GENOMIC DNA]</scope>
    <source>
        <strain evidence="1 2">R-45370</strain>
    </source>
</reference>
<dbReference type="RefSeq" id="WP_066983929.1">
    <property type="nucleotide sequence ID" value="NZ_LUUI01000115.1"/>
</dbReference>
<dbReference type="Proteomes" id="UP000078476">
    <property type="component" value="Unassembled WGS sequence"/>
</dbReference>
<comment type="caution">
    <text evidence="1">The sequence shown here is derived from an EMBL/GenBank/DDBJ whole genome shotgun (WGS) entry which is preliminary data.</text>
</comment>
<proteinExistence type="predicted"/>
<dbReference type="Pfam" id="PF09939">
    <property type="entry name" value="DUF2171"/>
    <property type="match status" value="1"/>
</dbReference>
<name>A0A177N9Z8_9GAMM</name>
<accession>A0A177N9Z8</accession>
<dbReference type="InterPro" id="IPR018684">
    <property type="entry name" value="DUF2171"/>
</dbReference>
<dbReference type="STRING" id="980561.A1359_11640"/>
<organism evidence="1 2">
    <name type="scientific">Methylomonas lenta</name>
    <dbReference type="NCBI Taxonomy" id="980561"/>
    <lineage>
        <taxon>Bacteria</taxon>
        <taxon>Pseudomonadati</taxon>
        <taxon>Pseudomonadota</taxon>
        <taxon>Gammaproteobacteria</taxon>
        <taxon>Methylococcales</taxon>
        <taxon>Methylococcaceae</taxon>
        <taxon>Methylomonas</taxon>
    </lineage>
</organism>
<sequence length="79" mass="9100">MIHPDQIKPDMPVVCSEGRQFASVDQMENTNYLKLKKDDVGQHHYIPLTWVKSTENGKVMLDHPADEAMREWSTVSPTF</sequence>
<evidence type="ECO:0008006" key="3">
    <source>
        <dbReference type="Google" id="ProtNLM"/>
    </source>
</evidence>
<dbReference type="AlphaFoldDB" id="A0A177N9Z8"/>
<keyword evidence="2" id="KW-1185">Reference proteome</keyword>
<evidence type="ECO:0000313" key="2">
    <source>
        <dbReference type="Proteomes" id="UP000078476"/>
    </source>
</evidence>
<dbReference type="OrthoDB" id="5569780at2"/>
<evidence type="ECO:0000313" key="1">
    <source>
        <dbReference type="EMBL" id="OAI13910.1"/>
    </source>
</evidence>
<protein>
    <recommendedName>
        <fullName evidence="3">DUF2171 domain-containing protein</fullName>
    </recommendedName>
</protein>
<dbReference type="EMBL" id="LUUI01000115">
    <property type="protein sequence ID" value="OAI13910.1"/>
    <property type="molecule type" value="Genomic_DNA"/>
</dbReference>
<gene>
    <name evidence="1" type="ORF">A1359_11640</name>
</gene>